<dbReference type="EMBL" id="JANBUH010000041">
    <property type="protein sequence ID" value="KAJ2755939.1"/>
    <property type="molecule type" value="Genomic_DNA"/>
</dbReference>
<comment type="subcellular location">
    <subcellularLocation>
        <location evidence="2">Secreted</location>
    </subcellularLocation>
</comment>
<reference evidence="18" key="1">
    <citation type="submission" date="2022-07" db="EMBL/GenBank/DDBJ databases">
        <title>Phylogenomic reconstructions and comparative analyses of Kickxellomycotina fungi.</title>
        <authorList>
            <person name="Reynolds N.K."/>
            <person name="Stajich J.E."/>
            <person name="Barry K."/>
            <person name="Grigoriev I.V."/>
            <person name="Crous P."/>
            <person name="Smith M.E."/>
        </authorList>
    </citation>
    <scope>NUCLEOTIDE SEQUENCE</scope>
    <source>
        <strain evidence="18">BCRC 34297</strain>
    </source>
</reference>
<evidence type="ECO:0000256" key="3">
    <source>
        <dbReference type="ARBA" id="ARBA00022525"/>
    </source>
</evidence>
<evidence type="ECO:0000256" key="11">
    <source>
        <dbReference type="ARBA" id="ARBA00023277"/>
    </source>
</evidence>
<evidence type="ECO:0000256" key="2">
    <source>
        <dbReference type="ARBA" id="ARBA00004613"/>
    </source>
</evidence>
<evidence type="ECO:0000256" key="5">
    <source>
        <dbReference type="ARBA" id="ARBA00022729"/>
    </source>
</evidence>
<dbReference type="GO" id="GO:0046872">
    <property type="term" value="F:metal ion binding"/>
    <property type="evidence" value="ECO:0007669"/>
    <property type="project" value="UniProtKB-KW"/>
</dbReference>
<comment type="catalytic activity">
    <reaction evidence="14">
        <text>[(1-&gt;4)-beta-D-glucosyl]n+m + reduced acceptor + O2 = 4-dehydro-beta-D-glucosyl-[(1-&gt;4)-beta-D-glucosyl]n-1 + [(1-&gt;4)-beta-D-glucosyl]m + acceptor + H2O.</text>
        <dbReference type="EC" id="1.14.99.56"/>
    </reaction>
</comment>
<keyword evidence="11" id="KW-0119">Carbohydrate metabolism</keyword>
<gene>
    <name evidence="18" type="ORF">GGI19_001233</name>
</gene>
<sequence>MLVSIIGAILLLARAGSGQTYLLGVTDSANKNGYSHEPTFSHLLRPDIPVMDMYSTHMTCRTLDMNDKVKPFVVAAGAIVPLTYEPKELSPISGQPIKGPCSFYLSDSKAKGKGSVWFPIEKIGFDGTMWCSQLIKKNGYTHGVVIPKEIPPGTYYLRSEIIDLAAYLDNKYEDFTREPQFYIDCMAITVTGSGKVAPKGSKIPGIYNNAESKFLINVDSATDSKSFTIPGPAIDPLLNAGP</sequence>
<dbReference type="PANTHER" id="PTHR33353:SF10">
    <property type="entry name" value="ENDO-BETA-1,4-GLUCANASE D"/>
    <property type="match status" value="1"/>
</dbReference>
<name>A0A9W8GYI2_9FUNG</name>
<dbReference type="OrthoDB" id="4849160at2759"/>
<dbReference type="EC" id="1.14.99.56" evidence="15"/>
<evidence type="ECO:0000256" key="6">
    <source>
        <dbReference type="ARBA" id="ARBA00023001"/>
    </source>
</evidence>
<evidence type="ECO:0000256" key="14">
    <source>
        <dbReference type="ARBA" id="ARBA00045077"/>
    </source>
</evidence>
<organism evidence="18 19">
    <name type="scientific">Coemansia pectinata</name>
    <dbReference type="NCBI Taxonomy" id="1052879"/>
    <lineage>
        <taxon>Eukaryota</taxon>
        <taxon>Fungi</taxon>
        <taxon>Fungi incertae sedis</taxon>
        <taxon>Zoopagomycota</taxon>
        <taxon>Kickxellomycotina</taxon>
        <taxon>Kickxellomycetes</taxon>
        <taxon>Kickxellales</taxon>
        <taxon>Kickxellaceae</taxon>
        <taxon>Coemansia</taxon>
    </lineage>
</organism>
<comment type="similarity">
    <text evidence="13">Belongs to the polysaccharide monooxygenase AA9 family.</text>
</comment>
<evidence type="ECO:0000256" key="4">
    <source>
        <dbReference type="ARBA" id="ARBA00022723"/>
    </source>
</evidence>
<evidence type="ECO:0000256" key="1">
    <source>
        <dbReference type="ARBA" id="ARBA00001973"/>
    </source>
</evidence>
<dbReference type="AlphaFoldDB" id="A0A9W8GYI2"/>
<evidence type="ECO:0000313" key="18">
    <source>
        <dbReference type="EMBL" id="KAJ2755939.1"/>
    </source>
</evidence>
<evidence type="ECO:0000256" key="15">
    <source>
        <dbReference type="ARBA" id="ARBA00047174"/>
    </source>
</evidence>
<feature type="signal peptide" evidence="16">
    <location>
        <begin position="1"/>
        <end position="18"/>
    </location>
</feature>
<evidence type="ECO:0000313" key="19">
    <source>
        <dbReference type="Proteomes" id="UP001140011"/>
    </source>
</evidence>
<keyword evidence="4" id="KW-0479">Metal-binding</keyword>
<evidence type="ECO:0000256" key="9">
    <source>
        <dbReference type="ARBA" id="ARBA00023033"/>
    </source>
</evidence>
<evidence type="ECO:0000256" key="13">
    <source>
        <dbReference type="ARBA" id="ARBA00044502"/>
    </source>
</evidence>
<keyword evidence="8" id="KW-0186">Copper</keyword>
<dbReference type="Gene3D" id="2.70.50.70">
    <property type="match status" value="1"/>
</dbReference>
<evidence type="ECO:0000256" key="10">
    <source>
        <dbReference type="ARBA" id="ARBA00023157"/>
    </source>
</evidence>
<dbReference type="Pfam" id="PF03443">
    <property type="entry name" value="AA9"/>
    <property type="match status" value="1"/>
</dbReference>
<evidence type="ECO:0000256" key="7">
    <source>
        <dbReference type="ARBA" id="ARBA00023002"/>
    </source>
</evidence>
<keyword evidence="3" id="KW-0964">Secreted</keyword>
<feature type="domain" description="Auxiliary Activity family 9 catalytic" evidence="17">
    <location>
        <begin position="47"/>
        <end position="223"/>
    </location>
</feature>
<evidence type="ECO:0000256" key="8">
    <source>
        <dbReference type="ARBA" id="ARBA00023008"/>
    </source>
</evidence>
<dbReference type="Proteomes" id="UP001140011">
    <property type="component" value="Unassembled WGS sequence"/>
</dbReference>
<comment type="caution">
    <text evidence="18">The sequence shown here is derived from an EMBL/GenBank/DDBJ whole genome shotgun (WGS) entry which is preliminary data.</text>
</comment>
<dbReference type="PANTHER" id="PTHR33353">
    <property type="entry name" value="PUTATIVE (AFU_ORTHOLOGUE AFUA_1G12560)-RELATED"/>
    <property type="match status" value="1"/>
</dbReference>
<dbReference type="InterPro" id="IPR049892">
    <property type="entry name" value="AA9"/>
</dbReference>
<evidence type="ECO:0000259" key="17">
    <source>
        <dbReference type="Pfam" id="PF03443"/>
    </source>
</evidence>
<keyword evidence="19" id="KW-1185">Reference proteome</keyword>
<keyword evidence="6" id="KW-0136">Cellulose degradation</keyword>
<proteinExistence type="inferred from homology"/>
<dbReference type="GO" id="GO:0005576">
    <property type="term" value="C:extracellular region"/>
    <property type="evidence" value="ECO:0007669"/>
    <property type="project" value="UniProtKB-SubCell"/>
</dbReference>
<keyword evidence="9" id="KW-0503">Monooxygenase</keyword>
<keyword evidence="12" id="KW-0624">Polysaccharide degradation</keyword>
<keyword evidence="5 16" id="KW-0732">Signal</keyword>
<dbReference type="GO" id="GO:0004497">
    <property type="term" value="F:monooxygenase activity"/>
    <property type="evidence" value="ECO:0007669"/>
    <property type="project" value="UniProtKB-KW"/>
</dbReference>
<feature type="chain" id="PRO_5040957958" description="lytic cellulose monooxygenase (C4-dehydrogenating)" evidence="16">
    <location>
        <begin position="19"/>
        <end position="242"/>
    </location>
</feature>
<comment type="cofactor">
    <cofactor evidence="1">
        <name>Cu(2+)</name>
        <dbReference type="ChEBI" id="CHEBI:29036"/>
    </cofactor>
</comment>
<dbReference type="InterPro" id="IPR005103">
    <property type="entry name" value="AA9_LPMO"/>
</dbReference>
<accession>A0A9W8GYI2</accession>
<keyword evidence="7" id="KW-0560">Oxidoreductase</keyword>
<protein>
    <recommendedName>
        <fullName evidence="15">lytic cellulose monooxygenase (C4-dehydrogenating)</fullName>
        <ecNumber evidence="15">1.14.99.56</ecNumber>
    </recommendedName>
</protein>
<evidence type="ECO:0000256" key="12">
    <source>
        <dbReference type="ARBA" id="ARBA00023326"/>
    </source>
</evidence>
<keyword evidence="10" id="KW-1015">Disulfide bond</keyword>
<evidence type="ECO:0000256" key="16">
    <source>
        <dbReference type="SAM" id="SignalP"/>
    </source>
</evidence>
<dbReference type="GO" id="GO:0030245">
    <property type="term" value="P:cellulose catabolic process"/>
    <property type="evidence" value="ECO:0007669"/>
    <property type="project" value="UniProtKB-KW"/>
</dbReference>